<dbReference type="GO" id="GO:0003924">
    <property type="term" value="F:GTPase activity"/>
    <property type="evidence" value="ECO:0007669"/>
    <property type="project" value="InterPro"/>
</dbReference>
<gene>
    <name evidence="7" type="ORF">DCF15_18305</name>
</gene>
<evidence type="ECO:0000256" key="2">
    <source>
        <dbReference type="ARBA" id="ARBA00022741"/>
    </source>
</evidence>
<dbReference type="PANTHER" id="PTHR10465:SF0">
    <property type="entry name" value="SARCALUMENIN"/>
    <property type="match status" value="1"/>
</dbReference>
<evidence type="ECO:0000256" key="5">
    <source>
        <dbReference type="ARBA" id="ARBA00023136"/>
    </source>
</evidence>
<organism evidence="7 8">
    <name type="scientific">Phormidesmis priestleyi</name>
    <dbReference type="NCBI Taxonomy" id="268141"/>
    <lineage>
        <taxon>Bacteria</taxon>
        <taxon>Bacillati</taxon>
        <taxon>Cyanobacteriota</taxon>
        <taxon>Cyanophyceae</taxon>
        <taxon>Leptolyngbyales</taxon>
        <taxon>Leptolyngbyaceae</taxon>
        <taxon>Phormidesmis</taxon>
    </lineage>
</organism>
<proteinExistence type="predicted"/>
<dbReference type="Proteomes" id="UP000249794">
    <property type="component" value="Unassembled WGS sequence"/>
</dbReference>
<dbReference type="GO" id="GO:0005525">
    <property type="term" value="F:GTP binding"/>
    <property type="evidence" value="ECO:0007669"/>
    <property type="project" value="UniProtKB-KW"/>
</dbReference>
<evidence type="ECO:0000256" key="3">
    <source>
        <dbReference type="ARBA" id="ARBA00022801"/>
    </source>
</evidence>
<dbReference type="SUPFAM" id="SSF52540">
    <property type="entry name" value="P-loop containing nucleoside triphosphate hydrolases"/>
    <property type="match status" value="1"/>
</dbReference>
<evidence type="ECO:0000313" key="7">
    <source>
        <dbReference type="EMBL" id="PZO48085.1"/>
    </source>
</evidence>
<dbReference type="PANTHER" id="PTHR10465">
    <property type="entry name" value="TRANSMEMBRANE GTPASE FZO1"/>
    <property type="match status" value="1"/>
</dbReference>
<comment type="subcellular location">
    <subcellularLocation>
        <location evidence="1">Membrane</location>
    </subcellularLocation>
</comment>
<dbReference type="InterPro" id="IPR027417">
    <property type="entry name" value="P-loop_NTPase"/>
</dbReference>
<dbReference type="GO" id="GO:0016020">
    <property type="term" value="C:membrane"/>
    <property type="evidence" value="ECO:0007669"/>
    <property type="project" value="UniProtKB-SubCell"/>
</dbReference>
<feature type="domain" description="Dynamin N-terminal" evidence="6">
    <location>
        <begin position="74"/>
        <end position="258"/>
    </location>
</feature>
<evidence type="ECO:0000259" key="6">
    <source>
        <dbReference type="Pfam" id="PF00350"/>
    </source>
</evidence>
<keyword evidence="2" id="KW-0547">Nucleotide-binding</keyword>
<comment type="caution">
    <text evidence="7">The sequence shown here is derived from an EMBL/GenBank/DDBJ whole genome shotgun (WGS) entry which is preliminary data.</text>
</comment>
<sequence length="499" mass="55997">MADDIKAIFASVKEEAKDFSTALWQCCEKIYKELPENYEADIDPELQITFLTNKLNEAVETLCDGLDNPTLILATTGTTSSGKSTLVNLLCGAELMPRAVLERSAGVVTVEYSEQKAIRIEETAGATWECGAWHNVSNEDIYDRLDGVMKAYLKHRAAGDSNIACPQSTVYYPFRLVAEPDLLNLPEGTTVKIMDLPGLAHVGDEGNAEVIRRSKEALCLVTYNSAEADEEKVASLLQEVVDQVKELGGSPARMLFILNRIDVFRGDGKGWPESEEVFFDKATQDIRSKLKESLGEYEQEIDEAKIIKLSSLPALLALKIIDGSDAEKNEAADALDSHFNFLMPEDVLDDLPRNVRKWTDHDRKRLSEIVWKAANAEAFHEHLKQHILSEYPQLILPQLIRRFKDNAASELVRWISQTTSAVINSSEESYKLEYDRIKLVRERLEESIETNGKALKAPFDEIQEILKNFVTTQALHLAFNNAENAILDLAPILISRVRQ</sequence>
<keyword evidence="3" id="KW-0378">Hydrolase</keyword>
<keyword evidence="4" id="KW-0342">GTP-binding</keyword>
<reference evidence="8" key="1">
    <citation type="submission" date="2018-04" db="EMBL/GenBank/DDBJ databases">
        <authorList>
            <person name="Cornet L."/>
        </authorList>
    </citation>
    <scope>NUCLEOTIDE SEQUENCE [LARGE SCALE GENOMIC DNA]</scope>
</reference>
<dbReference type="GO" id="GO:0008053">
    <property type="term" value="P:mitochondrial fusion"/>
    <property type="evidence" value="ECO:0007669"/>
    <property type="project" value="TreeGrafter"/>
</dbReference>
<accession>A0A2W4YP29</accession>
<evidence type="ECO:0000313" key="8">
    <source>
        <dbReference type="Proteomes" id="UP000249794"/>
    </source>
</evidence>
<dbReference type="AlphaFoldDB" id="A0A2W4YP29"/>
<dbReference type="EMBL" id="QBMP01000249">
    <property type="protein sequence ID" value="PZO48085.1"/>
    <property type="molecule type" value="Genomic_DNA"/>
</dbReference>
<keyword evidence="5" id="KW-0472">Membrane</keyword>
<evidence type="ECO:0000256" key="1">
    <source>
        <dbReference type="ARBA" id="ARBA00004370"/>
    </source>
</evidence>
<dbReference type="InterPro" id="IPR027094">
    <property type="entry name" value="Mitofusin_fam"/>
</dbReference>
<dbReference type="Gene3D" id="3.40.50.300">
    <property type="entry name" value="P-loop containing nucleotide triphosphate hydrolases"/>
    <property type="match status" value="1"/>
</dbReference>
<reference evidence="7 8" key="2">
    <citation type="submission" date="2018-06" db="EMBL/GenBank/DDBJ databases">
        <title>Metagenomic assembly of (sub)arctic Cyanobacteria and their associated microbiome from non-axenic cultures.</title>
        <authorList>
            <person name="Baurain D."/>
        </authorList>
    </citation>
    <scope>NUCLEOTIDE SEQUENCE [LARGE SCALE GENOMIC DNA]</scope>
    <source>
        <strain evidence="7">ULC027bin1</strain>
    </source>
</reference>
<evidence type="ECO:0000256" key="4">
    <source>
        <dbReference type="ARBA" id="ARBA00023134"/>
    </source>
</evidence>
<name>A0A2W4YP29_9CYAN</name>
<dbReference type="Pfam" id="PF00350">
    <property type="entry name" value="Dynamin_N"/>
    <property type="match status" value="1"/>
</dbReference>
<protein>
    <recommendedName>
        <fullName evidence="6">Dynamin N-terminal domain-containing protein</fullName>
    </recommendedName>
</protein>
<dbReference type="InterPro" id="IPR045063">
    <property type="entry name" value="Dynamin_N"/>
</dbReference>